<evidence type="ECO:0000256" key="9">
    <source>
        <dbReference type="ARBA" id="ARBA00023034"/>
    </source>
</evidence>
<evidence type="ECO:0000313" key="18">
    <source>
        <dbReference type="RefSeq" id="XP_054850525.1"/>
    </source>
</evidence>
<dbReference type="GeneID" id="129340007"/>
<feature type="transmembrane region" description="Helical" evidence="15">
    <location>
        <begin position="359"/>
        <end position="383"/>
    </location>
</feature>
<evidence type="ECO:0000256" key="10">
    <source>
        <dbReference type="ARBA" id="ARBA00023136"/>
    </source>
</evidence>
<dbReference type="AlphaFoldDB" id="A0AA97K310"/>
<feature type="region of interest" description="Disordered" evidence="14">
    <location>
        <begin position="441"/>
        <end position="466"/>
    </location>
</feature>
<feature type="transmembrane region" description="Helical" evidence="15">
    <location>
        <begin position="390"/>
        <end position="411"/>
    </location>
</feature>
<evidence type="ECO:0000256" key="4">
    <source>
        <dbReference type="ARBA" id="ARBA00022448"/>
    </source>
</evidence>
<gene>
    <name evidence="18" type="primary">LOC129340007</name>
</gene>
<feature type="transmembrane region" description="Helical" evidence="15">
    <location>
        <begin position="147"/>
        <end position="167"/>
    </location>
</feature>
<dbReference type="InterPro" id="IPR020846">
    <property type="entry name" value="MFS_dom"/>
</dbReference>
<feature type="transmembrane region" description="Helical" evidence="15">
    <location>
        <begin position="333"/>
        <end position="353"/>
    </location>
</feature>
<dbReference type="Gene3D" id="1.20.1250.20">
    <property type="entry name" value="MFS general substrate transporter like domains"/>
    <property type="match status" value="2"/>
</dbReference>
<dbReference type="InterPro" id="IPR050327">
    <property type="entry name" value="Proton-linked_MCT"/>
</dbReference>
<comment type="subcellular location">
    <subcellularLocation>
        <location evidence="1">Cell membrane</location>
        <topology evidence="1">Multi-pass membrane protein</topology>
    </subcellularLocation>
    <subcellularLocation>
        <location evidence="2">Golgi apparatus membrane</location>
        <topology evidence="2">Multi-pass membrane protein</topology>
    </subcellularLocation>
</comment>
<evidence type="ECO:0000256" key="8">
    <source>
        <dbReference type="ARBA" id="ARBA00022989"/>
    </source>
</evidence>
<evidence type="ECO:0000256" key="14">
    <source>
        <dbReference type="SAM" id="MobiDB-lite"/>
    </source>
</evidence>
<dbReference type="GO" id="GO:0008028">
    <property type="term" value="F:monocarboxylic acid transmembrane transporter activity"/>
    <property type="evidence" value="ECO:0007669"/>
    <property type="project" value="TreeGrafter"/>
</dbReference>
<evidence type="ECO:0000256" key="13">
    <source>
        <dbReference type="ARBA" id="ARBA00078721"/>
    </source>
</evidence>
<dbReference type="CDD" id="cd17423">
    <property type="entry name" value="MFS_MCT11_13"/>
    <property type="match status" value="1"/>
</dbReference>
<dbReference type="FunFam" id="1.20.1250.20:FF:000163">
    <property type="entry name" value="Putative monocarboxylate transporter 13"/>
    <property type="match status" value="1"/>
</dbReference>
<evidence type="ECO:0000256" key="12">
    <source>
        <dbReference type="ARBA" id="ARBA00073869"/>
    </source>
</evidence>
<keyword evidence="9" id="KW-0333">Golgi apparatus</keyword>
<dbReference type="Pfam" id="PF07690">
    <property type="entry name" value="MFS_1"/>
    <property type="match status" value="1"/>
</dbReference>
<dbReference type="KEGG" id="emc:129340007"/>
<dbReference type="InterPro" id="IPR036259">
    <property type="entry name" value="MFS_trans_sf"/>
</dbReference>
<organism evidence="17 18">
    <name type="scientific">Eublepharis macularius</name>
    <name type="common">Leopard gecko</name>
    <name type="synonym">Cyrtodactylus macularius</name>
    <dbReference type="NCBI Taxonomy" id="481883"/>
    <lineage>
        <taxon>Eukaryota</taxon>
        <taxon>Metazoa</taxon>
        <taxon>Chordata</taxon>
        <taxon>Craniata</taxon>
        <taxon>Vertebrata</taxon>
        <taxon>Euteleostomi</taxon>
        <taxon>Lepidosauria</taxon>
        <taxon>Squamata</taxon>
        <taxon>Bifurcata</taxon>
        <taxon>Gekkota</taxon>
        <taxon>Eublepharidae</taxon>
        <taxon>Eublepharinae</taxon>
        <taxon>Eublepharis</taxon>
    </lineage>
</organism>
<dbReference type="InterPro" id="IPR048233">
    <property type="entry name" value="MFS_MCT_13"/>
</dbReference>
<keyword evidence="7" id="KW-0769">Symport</keyword>
<dbReference type="RefSeq" id="XP_054850525.1">
    <property type="nucleotide sequence ID" value="XM_054994550.1"/>
</dbReference>
<dbReference type="InterPro" id="IPR011701">
    <property type="entry name" value="MFS"/>
</dbReference>
<evidence type="ECO:0000256" key="15">
    <source>
        <dbReference type="SAM" id="Phobius"/>
    </source>
</evidence>
<evidence type="ECO:0000256" key="3">
    <source>
        <dbReference type="ARBA" id="ARBA00006727"/>
    </source>
</evidence>
<feature type="transmembrane region" description="Helical" evidence="15">
    <location>
        <begin position="114"/>
        <end position="135"/>
    </location>
</feature>
<dbReference type="GO" id="GO:0005886">
    <property type="term" value="C:plasma membrane"/>
    <property type="evidence" value="ECO:0007669"/>
    <property type="project" value="UniProtKB-SubCell"/>
</dbReference>
<keyword evidence="8 15" id="KW-1133">Transmembrane helix</keyword>
<dbReference type="Proteomes" id="UP001190640">
    <property type="component" value="Chromosome 12"/>
</dbReference>
<name>A0AA97K310_EUBMA</name>
<accession>A0AA97K310</accession>
<dbReference type="GO" id="GO:0000139">
    <property type="term" value="C:Golgi membrane"/>
    <property type="evidence" value="ECO:0007669"/>
    <property type="project" value="UniProtKB-SubCell"/>
</dbReference>
<dbReference type="SUPFAM" id="SSF103473">
    <property type="entry name" value="MFS general substrate transporter"/>
    <property type="match status" value="1"/>
</dbReference>
<feature type="transmembrane region" description="Helical" evidence="15">
    <location>
        <begin position="90"/>
        <end position="107"/>
    </location>
</feature>
<feature type="transmembrane region" description="Helical" evidence="15">
    <location>
        <begin position="235"/>
        <end position="258"/>
    </location>
</feature>
<evidence type="ECO:0000313" key="17">
    <source>
        <dbReference type="Proteomes" id="UP001190640"/>
    </source>
</evidence>
<comment type="function">
    <text evidence="11">Proton-linked monocarboxylate transporter. May catalyze the transport of monocarboxylates across the plasma membrane.</text>
</comment>
<feature type="transmembrane region" description="Helical" evidence="15">
    <location>
        <begin position="59"/>
        <end position="84"/>
    </location>
</feature>
<reference evidence="18" key="1">
    <citation type="submission" date="2025-08" db="UniProtKB">
        <authorList>
            <consortium name="RefSeq"/>
        </authorList>
    </citation>
    <scope>IDENTIFICATION</scope>
    <source>
        <tissue evidence="18">Blood</tissue>
    </source>
</reference>
<evidence type="ECO:0000256" key="7">
    <source>
        <dbReference type="ARBA" id="ARBA00022847"/>
    </source>
</evidence>
<feature type="transmembrane region" description="Helical" evidence="15">
    <location>
        <begin position="304"/>
        <end position="321"/>
    </location>
</feature>
<evidence type="ECO:0000256" key="5">
    <source>
        <dbReference type="ARBA" id="ARBA00022475"/>
    </source>
</evidence>
<keyword evidence="10 15" id="KW-0472">Membrane</keyword>
<keyword evidence="5" id="KW-1003">Cell membrane</keyword>
<keyword evidence="4" id="KW-0813">Transport</keyword>
<keyword evidence="17" id="KW-1185">Reference proteome</keyword>
<comment type="similarity">
    <text evidence="3">Belongs to the major facilitator superfamily. Monocarboxylate porter (TC 2.A.1.13) family.</text>
</comment>
<protein>
    <recommendedName>
        <fullName evidence="12">Monocarboxylate transporter 13</fullName>
    </recommendedName>
    <alternativeName>
        <fullName evidence="13">Solute carrier family 16 member 13</fullName>
    </alternativeName>
</protein>
<dbReference type="PANTHER" id="PTHR11360:SF19">
    <property type="entry name" value="MONOCARBOXYLATE TRANSPORTER 13"/>
    <property type="match status" value="1"/>
</dbReference>
<keyword evidence="6 15" id="KW-0812">Transmembrane</keyword>
<evidence type="ECO:0000256" key="2">
    <source>
        <dbReference type="ARBA" id="ARBA00004653"/>
    </source>
</evidence>
<feature type="domain" description="Major facilitator superfamily (MFS) profile" evidence="16">
    <location>
        <begin position="21"/>
        <end position="415"/>
    </location>
</feature>
<evidence type="ECO:0000259" key="16">
    <source>
        <dbReference type="PROSITE" id="PS50850"/>
    </source>
</evidence>
<feature type="transmembrane region" description="Helical" evidence="15">
    <location>
        <begin position="270"/>
        <end position="292"/>
    </location>
</feature>
<evidence type="ECO:0000256" key="1">
    <source>
        <dbReference type="ARBA" id="ARBA00004651"/>
    </source>
</evidence>
<feature type="transmembrane region" description="Helical" evidence="15">
    <location>
        <begin position="179"/>
        <end position="201"/>
    </location>
</feature>
<dbReference type="PROSITE" id="PS50850">
    <property type="entry name" value="MFS"/>
    <property type="match status" value="1"/>
</dbReference>
<dbReference type="PANTHER" id="PTHR11360">
    <property type="entry name" value="MONOCARBOXYLATE TRANSPORTER"/>
    <property type="match status" value="1"/>
</dbReference>
<proteinExistence type="inferred from homology"/>
<sequence length="466" mass="49574">MRPKVPMPGHVHPAPPDGGWGWMVILAGFVQTALVFGVIRSFGVFFVEFVEYFRAPSSTISWIVSLGVAILQFASPVGSALSAYYGARPVVMVGGFLSGLGLLLASFSIHLTHLYLSIGLLAGFGWALVFTPSMATVSHYFEKRRTLAMGMAVSGAGVSSLVFSPLFQYLVDLYGWRGALMMVAAMSLNLVVSGALLRPLVLEGDNAPNGKATPSKWPATLASLCSLELLCHGPFMRYVLVFILVDAGYFVPYAHLVAHAREVGCDEYQAAFIMAVAAVADMCGRIFAGWLADSGLFGRPLHNLTLWTVLTGASLALLPLGHSYTSLMSLGTCYGFFAGALVPLQFTSLVEIVGTGHTLGAIGLMHMLESVGALLGTPLSGWLRDITGNYTVSLVTAGAFLLASSLILATLPNYFSCSRPSEAEEEAAISSQDRDAVELWKLSQQDEELSQPEAKADQAALGDGTQ</sequence>
<dbReference type="GO" id="GO:0015293">
    <property type="term" value="F:symporter activity"/>
    <property type="evidence" value="ECO:0007669"/>
    <property type="project" value="UniProtKB-KW"/>
</dbReference>
<evidence type="ECO:0000256" key="11">
    <source>
        <dbReference type="ARBA" id="ARBA00059080"/>
    </source>
</evidence>
<feature type="transmembrane region" description="Helical" evidence="15">
    <location>
        <begin position="20"/>
        <end position="47"/>
    </location>
</feature>
<evidence type="ECO:0000256" key="6">
    <source>
        <dbReference type="ARBA" id="ARBA00022692"/>
    </source>
</evidence>